<protein>
    <submittedName>
        <fullName evidence="1">Uncharacterized protein</fullName>
    </submittedName>
</protein>
<sequence>MTQQEPKSLLQSLVRSRGWSYTEAAKEFRRYGRLLAEELDDGDYRTADVSEPTWRRWTGGRQRRMPNGPAPRILERMFPGRSVQELLGPPPVAVTLRPAPNERDIAMTARNAAAHAGNAASAHLPDMTLDQIDDDVRSLAVAYDTTDPGTAFRDCNRLLLDIQNKLERTLRPRQEERLYLAAGMLTSLLSVAAFDLAALGPAVQFARTSAMYGQTIEHGPLQAYAHGVLAYLAYWDSQPSSALRHIKLAMSFGGVGDMGRVRLHAIEARTFAHLGRPRESARAIQAALEPGSGLRDELHDSGGEFAFHPPRAAMSHAATYLVLRDSKHAEESAMHALRLLAQEATPDRPVQMQVTVDLARARLLRGELDGVDDALGPVFQTSAEWRTIGLVDRVSKLRMELARSETARAHLGKEVEERIEEFVALAAARPLPGGGPLPIGL</sequence>
<name>A0ABT3TND9_9ACTN</name>
<dbReference type="Proteomes" id="UP001163064">
    <property type="component" value="Unassembled WGS sequence"/>
</dbReference>
<evidence type="ECO:0000313" key="1">
    <source>
        <dbReference type="EMBL" id="MCX3058565.1"/>
    </source>
</evidence>
<organism evidence="1 2">
    <name type="scientific">Streptomyces beihaiensis</name>
    <dbReference type="NCBI Taxonomy" id="2984495"/>
    <lineage>
        <taxon>Bacteria</taxon>
        <taxon>Bacillati</taxon>
        <taxon>Actinomycetota</taxon>
        <taxon>Actinomycetes</taxon>
        <taxon>Kitasatosporales</taxon>
        <taxon>Streptomycetaceae</taxon>
        <taxon>Streptomyces</taxon>
    </lineage>
</organism>
<proteinExistence type="predicted"/>
<evidence type="ECO:0000313" key="2">
    <source>
        <dbReference type="Proteomes" id="UP001163064"/>
    </source>
</evidence>
<gene>
    <name evidence="1" type="ORF">OFY01_01995</name>
</gene>
<dbReference type="EMBL" id="JAPHNL010000010">
    <property type="protein sequence ID" value="MCX3058565.1"/>
    <property type="molecule type" value="Genomic_DNA"/>
</dbReference>
<reference evidence="1" key="1">
    <citation type="submission" date="2022-10" db="EMBL/GenBank/DDBJ databases">
        <title>Streptomyces beihaiensis sp. nov., a chitin degrading actinobacterium, isolated from shrimp pond soil.</title>
        <authorList>
            <person name="Xie J."/>
            <person name="Shen N."/>
        </authorList>
    </citation>
    <scope>NUCLEOTIDE SEQUENCE</scope>
    <source>
        <strain evidence="1">GXMU-J5</strain>
    </source>
</reference>
<accession>A0ABT3TND9</accession>
<dbReference type="RefSeq" id="WP_266595687.1">
    <property type="nucleotide sequence ID" value="NZ_JAPHNL010000010.1"/>
</dbReference>
<keyword evidence="2" id="KW-1185">Reference proteome</keyword>
<comment type="caution">
    <text evidence="1">The sequence shown here is derived from an EMBL/GenBank/DDBJ whole genome shotgun (WGS) entry which is preliminary data.</text>
</comment>